<feature type="region of interest" description="Disordered" evidence="9">
    <location>
        <begin position="128"/>
        <end position="147"/>
    </location>
</feature>
<organism evidence="10">
    <name type="scientific">Rhizophagus irregularis (strain DAOM 181602 / DAOM 197198 / MUCL 43194)</name>
    <name type="common">Arbuscular mycorrhizal fungus</name>
    <name type="synonym">Glomus intraradices</name>
    <dbReference type="NCBI Taxonomy" id="747089"/>
    <lineage>
        <taxon>Eukaryota</taxon>
        <taxon>Fungi</taxon>
        <taxon>Fungi incertae sedis</taxon>
        <taxon>Mucoromycota</taxon>
        <taxon>Glomeromycotina</taxon>
        <taxon>Glomeromycetes</taxon>
        <taxon>Glomerales</taxon>
        <taxon>Glomeraceae</taxon>
        <taxon>Rhizophagus</taxon>
    </lineage>
</organism>
<keyword evidence="7 8" id="KW-0539">Nucleus</keyword>
<dbReference type="VEuPathDB" id="FungiDB:RhiirFUN_005548"/>
<keyword evidence="4 8" id="KW-0805">Transcription regulation</keyword>
<dbReference type="Pfam" id="PF05669">
    <property type="entry name" value="Med31"/>
    <property type="match status" value="1"/>
</dbReference>
<comment type="function">
    <text evidence="8">Component of the Mediator complex, a coactivator involved in the regulated transcription of nearly all RNA polymerase II-dependent genes. Mediator functions as a bridge to convey information from gene-specific regulatory proteins to the basal RNA polymerase II transcription machinery. Mediator is recruited to promoters by direct interactions with regulatory proteins and serves as a scaffold for the assembly of a functional preinitiation complex with RNA polymerase II and the general transcription factors.</text>
</comment>
<evidence type="ECO:0000256" key="7">
    <source>
        <dbReference type="ARBA" id="ARBA00023242"/>
    </source>
</evidence>
<dbReference type="eggNOG" id="KOG4086">
    <property type="taxonomic scope" value="Eukaryota"/>
</dbReference>
<gene>
    <name evidence="10" type="ORF">GLOINDRAFT_93090</name>
</gene>
<evidence type="ECO:0000256" key="8">
    <source>
        <dbReference type="RuleBase" id="RU364129"/>
    </source>
</evidence>
<keyword evidence="5 8" id="KW-0010">Activator</keyword>
<dbReference type="InterPro" id="IPR038089">
    <property type="entry name" value="Med31_sf"/>
</dbReference>
<evidence type="ECO:0000256" key="3">
    <source>
        <dbReference type="ARBA" id="ARBA00019660"/>
    </source>
</evidence>
<dbReference type="EMBL" id="KI278689">
    <property type="protein sequence ID" value="ESA18993.1"/>
    <property type="molecule type" value="Genomic_DNA"/>
</dbReference>
<comment type="similarity">
    <text evidence="2 8">Belongs to the Mediator complex subunit 31 family.</text>
</comment>
<dbReference type="GO" id="GO:0006355">
    <property type="term" value="P:regulation of DNA-templated transcription"/>
    <property type="evidence" value="ECO:0007669"/>
    <property type="project" value="InterPro"/>
</dbReference>
<evidence type="ECO:0000256" key="6">
    <source>
        <dbReference type="ARBA" id="ARBA00023163"/>
    </source>
</evidence>
<evidence type="ECO:0000256" key="9">
    <source>
        <dbReference type="SAM" id="MobiDB-lite"/>
    </source>
</evidence>
<evidence type="ECO:0000256" key="1">
    <source>
        <dbReference type="ARBA" id="ARBA00004123"/>
    </source>
</evidence>
<proteinExistence type="inferred from homology"/>
<dbReference type="HOGENOM" id="CLU_1533376_0_0_1"/>
<dbReference type="Gene3D" id="1.10.10.1340">
    <property type="entry name" value="Mediator of RNA polymerase II, submodule Med31 (Soh1)"/>
    <property type="match status" value="1"/>
</dbReference>
<dbReference type="GO" id="GO:0003712">
    <property type="term" value="F:transcription coregulator activity"/>
    <property type="evidence" value="ECO:0007669"/>
    <property type="project" value="InterPro"/>
</dbReference>
<evidence type="ECO:0000256" key="2">
    <source>
        <dbReference type="ARBA" id="ARBA00006378"/>
    </source>
</evidence>
<comment type="subcellular location">
    <subcellularLocation>
        <location evidence="1 8">Nucleus</location>
    </subcellularLocation>
</comment>
<accession>U9UKC6</accession>
<dbReference type="InterPro" id="IPR008831">
    <property type="entry name" value="Mediator_Med31"/>
</dbReference>
<reference evidence="10" key="1">
    <citation type="submission" date="2013-07" db="EMBL/GenBank/DDBJ databases">
        <title>The genome of an arbuscular mycorrhizal fungus provides insights into the evolution of the oldest plant symbiosis.</title>
        <authorList>
            <consortium name="DOE Joint Genome Institute"/>
            <person name="Tisserant E."/>
            <person name="Malbreil M."/>
            <person name="Kuo A."/>
            <person name="Kohler A."/>
            <person name="Symeonidi A."/>
            <person name="Balestrini R."/>
            <person name="Charron P."/>
            <person name="Duensing N."/>
            <person name="Frei-dit-Frey N."/>
            <person name="Gianinazzi-Pearson V."/>
            <person name="Gilbert B."/>
            <person name="Handa Y."/>
            <person name="Hijri M."/>
            <person name="Kaul R."/>
            <person name="Kawaguchi M."/>
            <person name="Krajinski F."/>
            <person name="Lammers P."/>
            <person name="Lapierre D."/>
            <person name="Masclaux F.G."/>
            <person name="Murat C."/>
            <person name="Morin E."/>
            <person name="Ndikumana S."/>
            <person name="Pagni M."/>
            <person name="Petitpierre D."/>
            <person name="Requena N."/>
            <person name="Rosikiewicz P."/>
            <person name="Riley R."/>
            <person name="Saito K."/>
            <person name="San Clemente H."/>
            <person name="Shapiro H."/>
            <person name="van Tuinen D."/>
            <person name="Becard G."/>
            <person name="Bonfante P."/>
            <person name="Paszkowski U."/>
            <person name="Shachar-Hill Y."/>
            <person name="Young J.P."/>
            <person name="Sanders I.R."/>
            <person name="Henrissat B."/>
            <person name="Rensing S.A."/>
            <person name="Grigoriev I.V."/>
            <person name="Corradi N."/>
            <person name="Roux C."/>
            <person name="Martin F."/>
        </authorList>
    </citation>
    <scope>NUCLEOTIDE SEQUENCE</scope>
    <source>
        <strain evidence="10">DAOM 197198</strain>
    </source>
</reference>
<name>U9UKC6_RHIID</name>
<dbReference type="GO" id="GO:0016592">
    <property type="term" value="C:mediator complex"/>
    <property type="evidence" value="ECO:0007669"/>
    <property type="project" value="InterPro"/>
</dbReference>
<dbReference type="AlphaFoldDB" id="U9UKC6"/>
<protein>
    <recommendedName>
        <fullName evidence="3 8">Mediator of RNA polymerase II transcription subunit 31</fullName>
    </recommendedName>
</protein>
<sequence length="175" mass="20524">MSEQPLSEEKKLENKASELEKRNKRRFQIELEFIQCLANPWYLNNLAQKEYFEDPVFLNYLEYLKYWKRPEYAKFIVYPHALHFLDLLQNPQFREHLKNYDVATEIHSKQYYHWLKWRHVEGGNVEGGNAGGRNVGGGNTGGGNIGEGSGQEDIENIMLIGFMCLLHLRLCTIMI</sequence>
<dbReference type="PANTHER" id="PTHR13186">
    <property type="entry name" value="MEDIATOR OF RNA POLYMERASE II TRANSCRIPTION SUBUNIT 31"/>
    <property type="match status" value="1"/>
</dbReference>
<dbReference type="FunFam" id="1.10.10.1340:FF:000001">
    <property type="entry name" value="Mediator of RNA polymerase II transcription subunit 31"/>
    <property type="match status" value="1"/>
</dbReference>
<evidence type="ECO:0000256" key="5">
    <source>
        <dbReference type="ARBA" id="ARBA00023159"/>
    </source>
</evidence>
<evidence type="ECO:0000313" key="10">
    <source>
        <dbReference type="EMBL" id="ESA18993.1"/>
    </source>
</evidence>
<comment type="subunit">
    <text evidence="8">Component of the Mediator complex.</text>
</comment>
<evidence type="ECO:0000256" key="4">
    <source>
        <dbReference type="ARBA" id="ARBA00023015"/>
    </source>
</evidence>
<keyword evidence="6 8" id="KW-0804">Transcription</keyword>